<proteinExistence type="predicted"/>
<reference evidence="2" key="1">
    <citation type="submission" date="2016-11" db="UniProtKB">
        <authorList>
            <consortium name="WormBaseParasite"/>
        </authorList>
    </citation>
    <scope>IDENTIFICATION</scope>
</reference>
<keyword evidence="1" id="KW-1185">Reference proteome</keyword>
<dbReference type="WBParaSite" id="Csp11.Scaffold629.g8385.t1">
    <property type="protein sequence ID" value="Csp11.Scaffold629.g8385.t1"/>
    <property type="gene ID" value="Csp11.Scaffold629.g8385"/>
</dbReference>
<dbReference type="AlphaFoldDB" id="A0A1I7UE20"/>
<sequence>MQIAEYYGMHNVIRYCELSFIRDFETAINKNQCIEVIFTLSIMSNLRRMMATVLRNIETRDELMGMVKKVDVDRMSGELMKMIVTWVFYDD</sequence>
<evidence type="ECO:0000313" key="1">
    <source>
        <dbReference type="Proteomes" id="UP000095282"/>
    </source>
</evidence>
<accession>A0A1I7UE20</accession>
<name>A0A1I7UE20_9PELO</name>
<organism evidence="1 2">
    <name type="scientific">Caenorhabditis tropicalis</name>
    <dbReference type="NCBI Taxonomy" id="1561998"/>
    <lineage>
        <taxon>Eukaryota</taxon>
        <taxon>Metazoa</taxon>
        <taxon>Ecdysozoa</taxon>
        <taxon>Nematoda</taxon>
        <taxon>Chromadorea</taxon>
        <taxon>Rhabditida</taxon>
        <taxon>Rhabditina</taxon>
        <taxon>Rhabditomorpha</taxon>
        <taxon>Rhabditoidea</taxon>
        <taxon>Rhabditidae</taxon>
        <taxon>Peloderinae</taxon>
        <taxon>Caenorhabditis</taxon>
    </lineage>
</organism>
<evidence type="ECO:0000313" key="2">
    <source>
        <dbReference type="WBParaSite" id="Csp11.Scaffold629.g8385.t1"/>
    </source>
</evidence>
<dbReference type="Proteomes" id="UP000095282">
    <property type="component" value="Unplaced"/>
</dbReference>
<protein>
    <submittedName>
        <fullName evidence="2">NR LBD domain-containing protein</fullName>
    </submittedName>
</protein>